<dbReference type="GO" id="GO:0030991">
    <property type="term" value="C:intraciliary transport particle A"/>
    <property type="evidence" value="ECO:0007669"/>
    <property type="project" value="TreeGrafter"/>
</dbReference>
<dbReference type="PANTHER" id="PTHR12764:SF4">
    <property type="entry name" value="INTRAFLAGELLAR TRANSPORT PROTEIN 122 HOMOLOG"/>
    <property type="match status" value="1"/>
</dbReference>
<keyword evidence="6" id="KW-1185">Reference proteome</keyword>
<organism evidence="5 6">
    <name type="scientific">Varanus komodoensis</name>
    <name type="common">Komodo dragon</name>
    <dbReference type="NCBI Taxonomy" id="61221"/>
    <lineage>
        <taxon>Eukaryota</taxon>
        <taxon>Metazoa</taxon>
        <taxon>Chordata</taxon>
        <taxon>Craniata</taxon>
        <taxon>Vertebrata</taxon>
        <taxon>Euteleostomi</taxon>
        <taxon>Lepidosauria</taxon>
        <taxon>Squamata</taxon>
        <taxon>Bifurcata</taxon>
        <taxon>Unidentata</taxon>
        <taxon>Episquamata</taxon>
        <taxon>Toxicofera</taxon>
        <taxon>Anguimorpha</taxon>
        <taxon>Paleoanguimorpha</taxon>
        <taxon>Varanoidea</taxon>
        <taxon>Varanidae</taxon>
        <taxon>Varanus</taxon>
    </lineage>
</organism>
<dbReference type="SUPFAM" id="SSF50978">
    <property type="entry name" value="WD40 repeat-like"/>
    <property type="match status" value="1"/>
</dbReference>
<evidence type="ECO:0000256" key="2">
    <source>
        <dbReference type="ARBA" id="ARBA00022574"/>
    </source>
</evidence>
<evidence type="ECO:0000256" key="3">
    <source>
        <dbReference type="ARBA" id="ARBA00022737"/>
    </source>
</evidence>
<feature type="domain" description="IFT122 first beta-propeller" evidence="4">
    <location>
        <begin position="17"/>
        <end position="70"/>
    </location>
</feature>
<keyword evidence="3" id="KW-0677">Repeat</keyword>
<accession>A0A8D2J282</accession>
<evidence type="ECO:0000313" key="6">
    <source>
        <dbReference type="Proteomes" id="UP000694545"/>
    </source>
</evidence>
<proteinExistence type="predicted"/>
<dbReference type="Ensembl" id="ENSVKKT00000005844.1">
    <property type="protein sequence ID" value="ENSVKKP00000005686.1"/>
    <property type="gene ID" value="ENSVKKG00000004170.1"/>
</dbReference>
<dbReference type="InterPro" id="IPR056153">
    <property type="entry name" value="Beta-prop_IFT122_1st"/>
</dbReference>
<comment type="subcellular location">
    <subcellularLocation>
        <location evidence="1">Cytoplasm</location>
        <location evidence="1">Cytoskeleton</location>
        <location evidence="1">Cilium basal body</location>
    </subcellularLocation>
</comment>
<dbReference type="GO" id="GO:0097730">
    <property type="term" value="C:non-motile cilium"/>
    <property type="evidence" value="ECO:0007669"/>
    <property type="project" value="TreeGrafter"/>
</dbReference>
<dbReference type="AlphaFoldDB" id="A0A8D2J282"/>
<evidence type="ECO:0000259" key="4">
    <source>
        <dbReference type="Pfam" id="PF23381"/>
    </source>
</evidence>
<protein>
    <recommendedName>
        <fullName evidence="4">IFT122 first beta-propeller domain-containing protein</fullName>
    </recommendedName>
</protein>
<name>A0A8D2J282_VARKO</name>
<dbReference type="GO" id="GO:0035721">
    <property type="term" value="P:intraciliary retrograde transport"/>
    <property type="evidence" value="ECO:0007669"/>
    <property type="project" value="TreeGrafter"/>
</dbReference>
<dbReference type="GO" id="GO:1905515">
    <property type="term" value="P:non-motile cilium assembly"/>
    <property type="evidence" value="ECO:0007669"/>
    <property type="project" value="TreeGrafter"/>
</dbReference>
<reference evidence="5" key="1">
    <citation type="submission" date="2025-08" db="UniProtKB">
        <authorList>
            <consortium name="Ensembl"/>
        </authorList>
    </citation>
    <scope>IDENTIFICATION</scope>
</reference>
<dbReference type="OMA" id="IMFSCFT"/>
<dbReference type="GO" id="GO:0061512">
    <property type="term" value="P:protein localization to cilium"/>
    <property type="evidence" value="ECO:0007669"/>
    <property type="project" value="TreeGrafter"/>
</dbReference>
<dbReference type="Gene3D" id="2.130.10.10">
    <property type="entry name" value="YVTN repeat-like/Quinoprotein amine dehydrogenase"/>
    <property type="match status" value="1"/>
</dbReference>
<dbReference type="InterPro" id="IPR039857">
    <property type="entry name" value="Ift122/121"/>
</dbReference>
<evidence type="ECO:0000256" key="1">
    <source>
        <dbReference type="ARBA" id="ARBA00004120"/>
    </source>
</evidence>
<dbReference type="Proteomes" id="UP000694545">
    <property type="component" value="Unplaced"/>
</dbReference>
<dbReference type="InterPro" id="IPR036322">
    <property type="entry name" value="WD40_repeat_dom_sf"/>
</dbReference>
<sequence>ADKREFVFPFNTFFCFHSIYDLAFKPDGTQLIIASGNRLLVYDTSDGTLIQPLKAHKETVYCVAYANDGNLNLLNFFSSLIMFSCFTEI</sequence>
<keyword evidence="2" id="KW-0853">WD repeat</keyword>
<dbReference type="InterPro" id="IPR015943">
    <property type="entry name" value="WD40/YVTN_repeat-like_dom_sf"/>
</dbReference>
<dbReference type="PANTHER" id="PTHR12764">
    <property type="entry name" value="WD REPEAT DOMAIN-RELATED"/>
    <property type="match status" value="1"/>
</dbReference>
<dbReference type="Pfam" id="PF23381">
    <property type="entry name" value="Beta-prop_IFT122_1st"/>
    <property type="match status" value="1"/>
</dbReference>
<reference evidence="5" key="2">
    <citation type="submission" date="2025-09" db="UniProtKB">
        <authorList>
            <consortium name="Ensembl"/>
        </authorList>
    </citation>
    <scope>IDENTIFICATION</scope>
</reference>
<evidence type="ECO:0000313" key="5">
    <source>
        <dbReference type="Ensembl" id="ENSVKKP00000005686.1"/>
    </source>
</evidence>